<protein>
    <submittedName>
        <fullName evidence="6">RTA1 domain protein</fullName>
    </submittedName>
</protein>
<keyword evidence="4 5" id="KW-0472">Membrane</keyword>
<sequence length="296" mass="32634">MVSKSAINRNICIHPIPGRKSTYGYDPSLAAGIVFCALFGLSMLLHTFASIRYRTWWQLVFSIGALCEVLGWAGRAWSHSCPYQTTPYLLQICTLIIAPTFFTAGIYVILGRLIRSFGRGVSPISAAAYLYIFCTADVVSLVVQAAGGGMAAIAFEQNPPKNTDNGTHIMVAGILFQLASIIVFVSLFIIVIFRTLKSKGEVLRQRKTQWIIAAMVLSVVLIVIRSIYRTIELLQGWTGYLITTERYFIVLDGAMMVGAVGIFNIARPGWATLASKDSDIEGESQVEMTDRSWNNK</sequence>
<dbReference type="OrthoDB" id="1844152at2759"/>
<feature type="transmembrane region" description="Helical" evidence="5">
    <location>
        <begin position="208"/>
        <end position="228"/>
    </location>
</feature>
<keyword evidence="2 5" id="KW-0812">Transmembrane</keyword>
<evidence type="ECO:0000256" key="4">
    <source>
        <dbReference type="ARBA" id="ARBA00023136"/>
    </source>
</evidence>
<evidence type="ECO:0000256" key="3">
    <source>
        <dbReference type="ARBA" id="ARBA00022989"/>
    </source>
</evidence>
<dbReference type="PANTHER" id="PTHR31465:SF11">
    <property type="entry name" value="DOMAIN PROTEIN, PUTATIVE (AFU_ORTHOLOGUE AFUA_3G10770)-RELATED"/>
    <property type="match status" value="1"/>
</dbReference>
<dbReference type="PANTHER" id="PTHR31465">
    <property type="entry name" value="PROTEIN RTA1-RELATED"/>
    <property type="match status" value="1"/>
</dbReference>
<evidence type="ECO:0000313" key="6">
    <source>
        <dbReference type="EMBL" id="PMD41672.1"/>
    </source>
</evidence>
<evidence type="ECO:0000256" key="5">
    <source>
        <dbReference type="SAM" id="Phobius"/>
    </source>
</evidence>
<dbReference type="Pfam" id="PF04479">
    <property type="entry name" value="RTA1"/>
    <property type="match status" value="1"/>
</dbReference>
<organism evidence="6 7">
    <name type="scientific">Hyaloscypha variabilis (strain UAMH 11265 / GT02V1 / F)</name>
    <name type="common">Meliniomyces variabilis</name>
    <dbReference type="NCBI Taxonomy" id="1149755"/>
    <lineage>
        <taxon>Eukaryota</taxon>
        <taxon>Fungi</taxon>
        <taxon>Dikarya</taxon>
        <taxon>Ascomycota</taxon>
        <taxon>Pezizomycotina</taxon>
        <taxon>Leotiomycetes</taxon>
        <taxon>Helotiales</taxon>
        <taxon>Hyaloscyphaceae</taxon>
        <taxon>Hyaloscypha</taxon>
        <taxon>Hyaloscypha variabilis</taxon>
    </lineage>
</organism>
<dbReference type="InterPro" id="IPR007568">
    <property type="entry name" value="RTA1"/>
</dbReference>
<keyword evidence="7" id="KW-1185">Reference proteome</keyword>
<feature type="transmembrane region" description="Helical" evidence="5">
    <location>
        <begin position="89"/>
        <end position="110"/>
    </location>
</feature>
<comment type="subcellular location">
    <subcellularLocation>
        <location evidence="1">Membrane</location>
        <topology evidence="1">Multi-pass membrane protein</topology>
    </subcellularLocation>
</comment>
<dbReference type="GO" id="GO:0005886">
    <property type="term" value="C:plasma membrane"/>
    <property type="evidence" value="ECO:0007669"/>
    <property type="project" value="TreeGrafter"/>
</dbReference>
<dbReference type="AlphaFoldDB" id="A0A2J6RT31"/>
<evidence type="ECO:0000256" key="1">
    <source>
        <dbReference type="ARBA" id="ARBA00004141"/>
    </source>
</evidence>
<proteinExistence type="predicted"/>
<feature type="transmembrane region" description="Helical" evidence="5">
    <location>
        <begin position="29"/>
        <end position="49"/>
    </location>
</feature>
<dbReference type="EMBL" id="KZ613944">
    <property type="protein sequence ID" value="PMD41672.1"/>
    <property type="molecule type" value="Genomic_DNA"/>
</dbReference>
<dbReference type="Proteomes" id="UP000235786">
    <property type="component" value="Unassembled WGS sequence"/>
</dbReference>
<dbReference type="GO" id="GO:0000324">
    <property type="term" value="C:fungal-type vacuole"/>
    <property type="evidence" value="ECO:0007669"/>
    <property type="project" value="TreeGrafter"/>
</dbReference>
<feature type="transmembrane region" description="Helical" evidence="5">
    <location>
        <begin position="174"/>
        <end position="196"/>
    </location>
</feature>
<gene>
    <name evidence="6" type="ORF">L207DRAFT_543678</name>
</gene>
<keyword evidence="3 5" id="KW-1133">Transmembrane helix</keyword>
<evidence type="ECO:0000256" key="2">
    <source>
        <dbReference type="ARBA" id="ARBA00022692"/>
    </source>
</evidence>
<reference evidence="6 7" key="1">
    <citation type="submission" date="2016-04" db="EMBL/GenBank/DDBJ databases">
        <title>A degradative enzymes factory behind the ericoid mycorrhizal symbiosis.</title>
        <authorList>
            <consortium name="DOE Joint Genome Institute"/>
            <person name="Martino E."/>
            <person name="Morin E."/>
            <person name="Grelet G."/>
            <person name="Kuo A."/>
            <person name="Kohler A."/>
            <person name="Daghino S."/>
            <person name="Barry K."/>
            <person name="Choi C."/>
            <person name="Cichocki N."/>
            <person name="Clum A."/>
            <person name="Copeland A."/>
            <person name="Hainaut M."/>
            <person name="Haridas S."/>
            <person name="Labutti K."/>
            <person name="Lindquist E."/>
            <person name="Lipzen A."/>
            <person name="Khouja H.-R."/>
            <person name="Murat C."/>
            <person name="Ohm R."/>
            <person name="Olson A."/>
            <person name="Spatafora J."/>
            <person name="Veneault-Fourrey C."/>
            <person name="Henrissat B."/>
            <person name="Grigoriev I."/>
            <person name="Martin F."/>
            <person name="Perotto S."/>
        </authorList>
    </citation>
    <scope>NUCLEOTIDE SEQUENCE [LARGE SCALE GENOMIC DNA]</scope>
    <source>
        <strain evidence="6 7">F</strain>
    </source>
</reference>
<feature type="transmembrane region" description="Helical" evidence="5">
    <location>
        <begin position="248"/>
        <end position="266"/>
    </location>
</feature>
<evidence type="ECO:0000313" key="7">
    <source>
        <dbReference type="Proteomes" id="UP000235786"/>
    </source>
</evidence>
<dbReference type="STRING" id="1149755.A0A2J6RT31"/>
<name>A0A2J6RT31_HYAVF</name>
<feature type="transmembrane region" description="Helical" evidence="5">
    <location>
        <begin position="56"/>
        <end position="77"/>
    </location>
</feature>
<accession>A0A2J6RT31</accession>
<feature type="transmembrane region" description="Helical" evidence="5">
    <location>
        <begin position="130"/>
        <end position="154"/>
    </location>
</feature>